<dbReference type="AlphaFoldDB" id="A0A8C3SFG7"/>
<dbReference type="Ensembl" id="ENSCSRT00000013987.1">
    <property type="protein sequence ID" value="ENSCSRP00000013437.1"/>
    <property type="gene ID" value="ENSCSRG00000010215.1"/>
</dbReference>
<reference evidence="3" key="1">
    <citation type="submission" date="2025-08" db="UniProtKB">
        <authorList>
            <consortium name="Ensembl"/>
        </authorList>
    </citation>
    <scope>IDENTIFICATION</scope>
</reference>
<feature type="compositionally biased region" description="Low complexity" evidence="1">
    <location>
        <begin position="38"/>
        <end position="59"/>
    </location>
</feature>
<accession>A0A8C3SFG7</accession>
<name>A0A8C3SFG7_CHESE</name>
<evidence type="ECO:0000259" key="2">
    <source>
        <dbReference type="Pfam" id="PF22589"/>
    </source>
</evidence>
<evidence type="ECO:0000313" key="3">
    <source>
        <dbReference type="Ensembl" id="ENSCSRP00000013437.1"/>
    </source>
</evidence>
<feature type="compositionally biased region" description="Pro residues" evidence="1">
    <location>
        <begin position="60"/>
        <end position="75"/>
    </location>
</feature>
<dbReference type="InterPro" id="IPR054323">
    <property type="entry name" value="SPMIP1_C"/>
</dbReference>
<protein>
    <submittedName>
        <fullName evidence="3">ATP6V1F neighbor</fullName>
    </submittedName>
</protein>
<evidence type="ECO:0000313" key="4">
    <source>
        <dbReference type="Proteomes" id="UP000694403"/>
    </source>
</evidence>
<organism evidence="3 4">
    <name type="scientific">Chelydra serpentina</name>
    <name type="common">Snapping turtle</name>
    <name type="synonym">Testudo serpentina</name>
    <dbReference type="NCBI Taxonomy" id="8475"/>
    <lineage>
        <taxon>Eukaryota</taxon>
        <taxon>Metazoa</taxon>
        <taxon>Chordata</taxon>
        <taxon>Craniata</taxon>
        <taxon>Vertebrata</taxon>
        <taxon>Euteleostomi</taxon>
        <taxon>Archelosauria</taxon>
        <taxon>Testudinata</taxon>
        <taxon>Testudines</taxon>
        <taxon>Cryptodira</taxon>
        <taxon>Durocryptodira</taxon>
        <taxon>Americhelydia</taxon>
        <taxon>Chelydroidea</taxon>
        <taxon>Chelydridae</taxon>
        <taxon>Chelydra</taxon>
    </lineage>
</organism>
<keyword evidence="4" id="KW-1185">Reference proteome</keyword>
<feature type="domain" description="Sperm microtubule inner protein 1 C-terminal" evidence="2">
    <location>
        <begin position="53"/>
        <end position="141"/>
    </location>
</feature>
<reference evidence="3" key="2">
    <citation type="submission" date="2025-09" db="UniProtKB">
        <authorList>
            <consortium name="Ensembl"/>
        </authorList>
    </citation>
    <scope>IDENTIFICATION</scope>
</reference>
<proteinExistence type="predicted"/>
<dbReference type="Proteomes" id="UP000694403">
    <property type="component" value="Unplaced"/>
</dbReference>
<feature type="region of interest" description="Disordered" evidence="1">
    <location>
        <begin position="38"/>
        <end position="92"/>
    </location>
</feature>
<dbReference type="Pfam" id="PF22589">
    <property type="entry name" value="SPMIP1"/>
    <property type="match status" value="1"/>
</dbReference>
<dbReference type="PANTHER" id="PTHR35826:SF2">
    <property type="entry name" value="PROTEIN ATP6V1FNB"/>
    <property type="match status" value="1"/>
</dbReference>
<dbReference type="PANTHER" id="PTHR35826">
    <property type="entry name" value="PROTEIN ATP6V1FNB-LIKE"/>
    <property type="match status" value="1"/>
</dbReference>
<sequence length="160" mass="18250">MARQLNMDTLQQDFWKEEYLKELMLRFRWHQRYGASVKAKQQQVRQRQQAAREPLKLPALPSPAPAPPAQPPPEEPAGAAQDGEMRPVAPEVRRLLYQGISQDGEGRRRYLARRTARAPEEKYYTPVTSNFVYGWQMGEPGRGGQGPARAHRGGFVLIVQ</sequence>
<evidence type="ECO:0000256" key="1">
    <source>
        <dbReference type="SAM" id="MobiDB-lite"/>
    </source>
</evidence>